<comment type="caution">
    <text evidence="1">The sequence shown here is derived from an EMBL/GenBank/DDBJ whole genome shotgun (WGS) entry which is preliminary data.</text>
</comment>
<gene>
    <name evidence="1" type="ORF">SDC9_140449</name>
</gene>
<proteinExistence type="predicted"/>
<accession>A0A645DYA5</accession>
<dbReference type="EMBL" id="VSSQ01040139">
    <property type="protein sequence ID" value="MPM93312.1"/>
    <property type="molecule type" value="Genomic_DNA"/>
</dbReference>
<name>A0A645DYA5_9ZZZZ</name>
<organism evidence="1">
    <name type="scientific">bioreactor metagenome</name>
    <dbReference type="NCBI Taxonomy" id="1076179"/>
    <lineage>
        <taxon>unclassified sequences</taxon>
        <taxon>metagenomes</taxon>
        <taxon>ecological metagenomes</taxon>
    </lineage>
</organism>
<reference evidence="1" key="1">
    <citation type="submission" date="2019-08" db="EMBL/GenBank/DDBJ databases">
        <authorList>
            <person name="Kucharzyk K."/>
            <person name="Murdoch R.W."/>
            <person name="Higgins S."/>
            <person name="Loffler F."/>
        </authorList>
    </citation>
    <scope>NUCLEOTIDE SEQUENCE</scope>
</reference>
<dbReference type="AlphaFoldDB" id="A0A645DYA5"/>
<sequence length="113" mass="11485">MRVVTRPPVRVAASAAADTTRKSANCTGTDALSIAAISAASAPATNQMDTSPAVAASATPKSAMAPSQIQIIIIKNLLWKAFGGGEIDKKEMLDSSYAHCITSSGKIPAPQSG</sequence>
<protein>
    <submittedName>
        <fullName evidence="1">Uncharacterized protein</fullName>
    </submittedName>
</protein>
<evidence type="ECO:0000313" key="1">
    <source>
        <dbReference type="EMBL" id="MPM93312.1"/>
    </source>
</evidence>